<feature type="signal peptide" evidence="1">
    <location>
        <begin position="1"/>
        <end position="18"/>
    </location>
</feature>
<feature type="chain" id="PRO_5036204441" evidence="1">
    <location>
        <begin position="19"/>
        <end position="531"/>
    </location>
</feature>
<dbReference type="SMR" id="A0A7I8WXD0"/>
<evidence type="ECO:0000313" key="3">
    <source>
        <dbReference type="Proteomes" id="UP000659654"/>
    </source>
</evidence>
<sequence length="531" mass="59767">MEHVSLLYTTLLFVPIACYFVQYGEVCGGLRPGMKVRFEVYPYSNMTVTFQARGMNCSPVRTYAIQHYNALYLFMEAERGFIVYGYGKDIQLEFTKTVDIPKWETGLVFVDIRVTEVGYDVYINGTRYASAKSPYHHLPITCVEITGSHMEMTNYWIEGNEDCPQREGDHPDRSLYVTTTTVAPTTLPPYPDDFPPEGWPQCQFPYCYPKMEFPLNLTICGGLKPGMKIRMIGKSNGDDFHVVLRPRFQDCNGSNPNNIFAGSFHSILKTNKDRFCYGKNSRCDWAKDMKGSVKKGVVFQADIVVTKKGYEYWLNGSKVIDFPSPYPKTMQINCAHLGSKGVDYMYYWVEGNDGLTTTTTTTITTTPLNGTTTVTTLIPKTSTLPTTPINGTTLITTTVTSYPTAPFSPSTSPPVVPWISCIPPICYPSLKFPCHPFCYVEGPFYCIPECYIIPGYGYVPPRINPHCGLEGFPSCQPMYGGSPYVEPPPGYIQPQYPYRYDTWPWLPRDGSWPPVFPTSTLPPFPTSTLLG</sequence>
<reference evidence="2" key="1">
    <citation type="submission" date="2020-09" db="EMBL/GenBank/DDBJ databases">
        <authorList>
            <person name="Kikuchi T."/>
        </authorList>
    </citation>
    <scope>NUCLEOTIDE SEQUENCE</scope>
    <source>
        <strain evidence="2">Ka4C1</strain>
    </source>
</reference>
<protein>
    <submittedName>
        <fullName evidence="2">(pine wood nematode) hypothetical protein</fullName>
    </submittedName>
</protein>
<keyword evidence="3" id="KW-1185">Reference proteome</keyword>
<dbReference type="Proteomes" id="UP000582659">
    <property type="component" value="Unassembled WGS sequence"/>
</dbReference>
<dbReference type="Proteomes" id="UP000659654">
    <property type="component" value="Unassembled WGS sequence"/>
</dbReference>
<comment type="caution">
    <text evidence="2">The sequence shown here is derived from an EMBL/GenBank/DDBJ whole genome shotgun (WGS) entry which is preliminary data.</text>
</comment>
<evidence type="ECO:0000313" key="2">
    <source>
        <dbReference type="EMBL" id="CAD5216916.1"/>
    </source>
</evidence>
<dbReference type="AlphaFoldDB" id="A0A7I8WXD0"/>
<proteinExistence type="predicted"/>
<dbReference type="EMBL" id="CAJFCV020000002">
    <property type="protein sequence ID" value="CAG9100276.1"/>
    <property type="molecule type" value="Genomic_DNA"/>
</dbReference>
<evidence type="ECO:0000256" key="1">
    <source>
        <dbReference type="SAM" id="SignalP"/>
    </source>
</evidence>
<dbReference type="EMBL" id="CAJFDI010000002">
    <property type="protein sequence ID" value="CAD5216916.1"/>
    <property type="molecule type" value="Genomic_DNA"/>
</dbReference>
<name>A0A7I8WXD0_BURXY</name>
<dbReference type="Gene3D" id="2.60.120.200">
    <property type="match status" value="1"/>
</dbReference>
<organism evidence="2 3">
    <name type="scientific">Bursaphelenchus xylophilus</name>
    <name type="common">Pinewood nematode worm</name>
    <name type="synonym">Aphelenchoides xylophilus</name>
    <dbReference type="NCBI Taxonomy" id="6326"/>
    <lineage>
        <taxon>Eukaryota</taxon>
        <taxon>Metazoa</taxon>
        <taxon>Ecdysozoa</taxon>
        <taxon>Nematoda</taxon>
        <taxon>Chromadorea</taxon>
        <taxon>Rhabditida</taxon>
        <taxon>Tylenchina</taxon>
        <taxon>Tylenchomorpha</taxon>
        <taxon>Aphelenchoidea</taxon>
        <taxon>Aphelenchoididae</taxon>
        <taxon>Bursaphelenchus</taxon>
    </lineage>
</organism>
<keyword evidence="1" id="KW-0732">Signal</keyword>
<accession>A0A7I8WXD0</accession>
<gene>
    <name evidence="2" type="ORF">BXYJ_LOCUS4774</name>
</gene>